<organism evidence="2 3">
    <name type="scientific">Meloidogyne floridensis</name>
    <dbReference type="NCBI Taxonomy" id="298350"/>
    <lineage>
        <taxon>Eukaryota</taxon>
        <taxon>Metazoa</taxon>
        <taxon>Ecdysozoa</taxon>
        <taxon>Nematoda</taxon>
        <taxon>Chromadorea</taxon>
        <taxon>Rhabditida</taxon>
        <taxon>Tylenchina</taxon>
        <taxon>Tylenchomorpha</taxon>
        <taxon>Tylenchoidea</taxon>
        <taxon>Meloidogynidae</taxon>
        <taxon>Meloidogyninae</taxon>
        <taxon>Meloidogyne</taxon>
    </lineage>
</organism>
<comment type="similarity">
    <text evidence="1">Belongs to the SCC3 family.</text>
</comment>
<evidence type="ECO:0000313" key="2">
    <source>
        <dbReference type="Proteomes" id="UP000887560"/>
    </source>
</evidence>
<accession>A0A915P1A2</accession>
<dbReference type="PANTHER" id="PTHR11199">
    <property type="entry name" value="STROMAL ANTIGEN"/>
    <property type="match status" value="1"/>
</dbReference>
<name>A0A915P1A2_9BILA</name>
<dbReference type="WBParaSite" id="scf7180000423237.g10483">
    <property type="protein sequence ID" value="scf7180000423237.g10483"/>
    <property type="gene ID" value="scf7180000423237.g10483"/>
</dbReference>
<dbReference type="AlphaFoldDB" id="A0A915P1A2"/>
<evidence type="ECO:0000313" key="3">
    <source>
        <dbReference type="WBParaSite" id="scf7180000423237.g10483"/>
    </source>
</evidence>
<dbReference type="GO" id="GO:0007062">
    <property type="term" value="P:sister chromatid cohesion"/>
    <property type="evidence" value="ECO:0007669"/>
    <property type="project" value="TreeGrafter"/>
</dbReference>
<dbReference type="Proteomes" id="UP000887560">
    <property type="component" value="Unplaced"/>
</dbReference>
<dbReference type="InterPro" id="IPR039662">
    <property type="entry name" value="Cohesin_Scc3/SA"/>
</dbReference>
<dbReference type="GO" id="GO:0008278">
    <property type="term" value="C:cohesin complex"/>
    <property type="evidence" value="ECO:0007669"/>
    <property type="project" value="TreeGrafter"/>
</dbReference>
<reference evidence="3" key="1">
    <citation type="submission" date="2022-11" db="UniProtKB">
        <authorList>
            <consortium name="WormBaseParasite"/>
        </authorList>
    </citation>
    <scope>IDENTIFICATION</scope>
</reference>
<sequence length="138" mass="16229">MTAKAIVHSLAYLFDEFKDAFEQDVNDFQSLRELGKKLALSFGVDNIKNREALATIHHDGIKYALKLDVRKPKNAQERFENFAFFEILQEFSPKLHRQDKLAVLKYLDKNCKQDDQINEDDDNWKTFLLYRNSLAKTE</sequence>
<dbReference type="GO" id="GO:0003682">
    <property type="term" value="F:chromatin binding"/>
    <property type="evidence" value="ECO:0007669"/>
    <property type="project" value="TreeGrafter"/>
</dbReference>
<protein>
    <submittedName>
        <fullName evidence="3">Uncharacterized protein</fullName>
    </submittedName>
</protein>
<proteinExistence type="inferred from homology"/>
<keyword evidence="2" id="KW-1185">Reference proteome</keyword>
<evidence type="ECO:0000256" key="1">
    <source>
        <dbReference type="ARBA" id="ARBA00005486"/>
    </source>
</evidence>
<dbReference type="PANTHER" id="PTHR11199:SF0">
    <property type="entry name" value="LD34181P-RELATED"/>
    <property type="match status" value="1"/>
</dbReference>
<dbReference type="GO" id="GO:0000785">
    <property type="term" value="C:chromatin"/>
    <property type="evidence" value="ECO:0007669"/>
    <property type="project" value="TreeGrafter"/>
</dbReference>
<dbReference type="GO" id="GO:0005634">
    <property type="term" value="C:nucleus"/>
    <property type="evidence" value="ECO:0007669"/>
    <property type="project" value="TreeGrafter"/>
</dbReference>